<evidence type="ECO:0000256" key="8">
    <source>
        <dbReference type="ARBA" id="ARBA00022989"/>
    </source>
</evidence>
<dbReference type="OrthoDB" id="200187at2759"/>
<comment type="similarity">
    <text evidence="2">Belongs to the SEC62 family.</text>
</comment>
<dbReference type="Proteomes" id="UP000265703">
    <property type="component" value="Unassembled WGS sequence"/>
</dbReference>
<dbReference type="EMBL" id="QKYT01000519">
    <property type="protein sequence ID" value="RIA84070.1"/>
    <property type="molecule type" value="Genomic_DNA"/>
</dbReference>
<gene>
    <name evidence="13" type="ORF">C1645_742614</name>
</gene>
<dbReference type="AlphaFoldDB" id="A0A397SCR4"/>
<accession>A0A397SCR4</accession>
<keyword evidence="10 12" id="KW-0472">Membrane</keyword>
<comment type="caution">
    <text evidence="13">The sequence shown here is derived from an EMBL/GenBank/DDBJ whole genome shotgun (WGS) entry which is preliminary data.</text>
</comment>
<keyword evidence="9" id="KW-0811">Translocation</keyword>
<dbReference type="InterPro" id="IPR004728">
    <property type="entry name" value="Sec62"/>
</dbReference>
<evidence type="ECO:0000256" key="12">
    <source>
        <dbReference type="SAM" id="Phobius"/>
    </source>
</evidence>
<dbReference type="GO" id="GO:0005789">
    <property type="term" value="C:endoplasmic reticulum membrane"/>
    <property type="evidence" value="ECO:0007669"/>
    <property type="project" value="UniProtKB-SubCell"/>
</dbReference>
<evidence type="ECO:0000256" key="7">
    <source>
        <dbReference type="ARBA" id="ARBA00022927"/>
    </source>
</evidence>
<evidence type="ECO:0000256" key="11">
    <source>
        <dbReference type="SAM" id="MobiDB-lite"/>
    </source>
</evidence>
<feature type="region of interest" description="Disordered" evidence="11">
    <location>
        <begin position="216"/>
        <end position="262"/>
    </location>
</feature>
<evidence type="ECO:0000256" key="6">
    <source>
        <dbReference type="ARBA" id="ARBA00022824"/>
    </source>
</evidence>
<feature type="compositionally biased region" description="Acidic residues" evidence="11">
    <location>
        <begin position="242"/>
        <end position="255"/>
    </location>
</feature>
<organism evidence="13 14">
    <name type="scientific">Glomus cerebriforme</name>
    <dbReference type="NCBI Taxonomy" id="658196"/>
    <lineage>
        <taxon>Eukaryota</taxon>
        <taxon>Fungi</taxon>
        <taxon>Fungi incertae sedis</taxon>
        <taxon>Mucoromycota</taxon>
        <taxon>Glomeromycotina</taxon>
        <taxon>Glomeromycetes</taxon>
        <taxon>Glomerales</taxon>
        <taxon>Glomeraceae</taxon>
        <taxon>Glomus</taxon>
    </lineage>
</organism>
<keyword evidence="8 12" id="KW-1133">Transmembrane helix</keyword>
<evidence type="ECO:0000256" key="1">
    <source>
        <dbReference type="ARBA" id="ARBA00004477"/>
    </source>
</evidence>
<dbReference type="GO" id="GO:0031204">
    <property type="term" value="P:post-translational protein targeting to membrane, translocation"/>
    <property type="evidence" value="ECO:0007669"/>
    <property type="project" value="TreeGrafter"/>
</dbReference>
<evidence type="ECO:0000313" key="14">
    <source>
        <dbReference type="Proteomes" id="UP000265703"/>
    </source>
</evidence>
<evidence type="ECO:0000256" key="9">
    <source>
        <dbReference type="ARBA" id="ARBA00023010"/>
    </source>
</evidence>
<evidence type="ECO:0000256" key="3">
    <source>
        <dbReference type="ARBA" id="ARBA00021257"/>
    </source>
</evidence>
<dbReference type="PANTHER" id="PTHR12443">
    <property type="entry name" value="TRANSLOCATION PROTEIN SEC62"/>
    <property type="match status" value="1"/>
</dbReference>
<feature type="transmembrane region" description="Helical" evidence="12">
    <location>
        <begin position="151"/>
        <end position="184"/>
    </location>
</feature>
<dbReference type="Pfam" id="PF03839">
    <property type="entry name" value="Sec62"/>
    <property type="match status" value="1"/>
</dbReference>
<sequence length="262" mass="29969">MEKRTEAPRPILNVAKYLRSSSSGLNNRQGVLNGKRVDYFKGKSAVKALLKESYGKLKEVPKVTSESEACEVLQEVLRYAFFLRVERSGGESGSRYKSLNIPSSQNWEKDQYYVWFYEGSQLMTILGGIGLILIVFSAVLFPLWPPILRDIVWYLSVAILSLFGVFMALAVVRLILFIITMIIIPPGIWLFPNLFEDVGFVDSFIPFWAWEISKKKDEVREEEDDEAGGSQNINRDLRTTVEDGDEEEVYEDEKDEGNKKED</sequence>
<protein>
    <recommendedName>
        <fullName evidence="3">Translocation protein SEC62</fullName>
    </recommendedName>
</protein>
<evidence type="ECO:0000313" key="13">
    <source>
        <dbReference type="EMBL" id="RIA84070.1"/>
    </source>
</evidence>
<keyword evidence="7" id="KW-0653">Protein transport</keyword>
<dbReference type="NCBIfam" id="TIGR00869">
    <property type="entry name" value="sec62"/>
    <property type="match status" value="1"/>
</dbReference>
<feature type="transmembrane region" description="Helical" evidence="12">
    <location>
        <begin position="122"/>
        <end position="145"/>
    </location>
</feature>
<evidence type="ECO:0000256" key="2">
    <source>
        <dbReference type="ARBA" id="ARBA00010604"/>
    </source>
</evidence>
<evidence type="ECO:0000256" key="4">
    <source>
        <dbReference type="ARBA" id="ARBA00022448"/>
    </source>
</evidence>
<evidence type="ECO:0000256" key="5">
    <source>
        <dbReference type="ARBA" id="ARBA00022692"/>
    </source>
</evidence>
<proteinExistence type="inferred from homology"/>
<keyword evidence="14" id="KW-1185">Reference proteome</keyword>
<evidence type="ECO:0000256" key="10">
    <source>
        <dbReference type="ARBA" id="ARBA00023136"/>
    </source>
</evidence>
<name>A0A397SCR4_9GLOM</name>
<dbReference type="PANTHER" id="PTHR12443:SF9">
    <property type="entry name" value="TRANSLOCATION PROTEIN SEC62"/>
    <property type="match status" value="1"/>
</dbReference>
<keyword evidence="6" id="KW-0256">Endoplasmic reticulum</keyword>
<keyword evidence="4" id="KW-0813">Transport</keyword>
<keyword evidence="5 12" id="KW-0812">Transmembrane</keyword>
<comment type="subcellular location">
    <subcellularLocation>
        <location evidence="1">Endoplasmic reticulum membrane</location>
        <topology evidence="1">Multi-pass membrane protein</topology>
    </subcellularLocation>
</comment>
<reference evidence="13 14" key="1">
    <citation type="submission" date="2018-06" db="EMBL/GenBank/DDBJ databases">
        <title>Comparative genomics reveals the genomic features of Rhizophagus irregularis, R. cerebriforme, R. diaphanum and Gigaspora rosea, and their symbiotic lifestyle signature.</title>
        <authorList>
            <person name="Morin E."/>
            <person name="San Clemente H."/>
            <person name="Chen E.C.H."/>
            <person name="De La Providencia I."/>
            <person name="Hainaut M."/>
            <person name="Kuo A."/>
            <person name="Kohler A."/>
            <person name="Murat C."/>
            <person name="Tang N."/>
            <person name="Roy S."/>
            <person name="Loubradou J."/>
            <person name="Henrissat B."/>
            <person name="Grigoriev I.V."/>
            <person name="Corradi N."/>
            <person name="Roux C."/>
            <person name="Martin F.M."/>
        </authorList>
    </citation>
    <scope>NUCLEOTIDE SEQUENCE [LARGE SCALE GENOMIC DNA]</scope>
    <source>
        <strain evidence="13 14">DAOM 227022</strain>
    </source>
</reference>
<dbReference type="InterPro" id="IPR011553">
    <property type="entry name" value="Sec62_asco"/>
</dbReference>
<dbReference type="STRING" id="658196.A0A397SCR4"/>